<dbReference type="STRING" id="5454.A0A163CXT8"/>
<dbReference type="Proteomes" id="UP000076837">
    <property type="component" value="Unassembled WGS sequence"/>
</dbReference>
<name>A0A163CXT8_DIDRA</name>
<keyword evidence="3" id="KW-1133">Transmembrane helix</keyword>
<gene>
    <name evidence="5" type="ORF">ST47_g6086</name>
</gene>
<dbReference type="EMBL" id="JYNV01000209">
    <property type="protein sequence ID" value="KZM22768.1"/>
    <property type="molecule type" value="Genomic_DNA"/>
</dbReference>
<dbReference type="AlphaFoldDB" id="A0A163CXT8"/>
<comment type="caution">
    <text evidence="5">The sequence shown here is derived from an EMBL/GenBank/DDBJ whole genome shotgun (WGS) entry which is preliminary data.</text>
</comment>
<keyword evidence="6" id="KW-1185">Reference proteome</keyword>
<dbReference type="InterPro" id="IPR007568">
    <property type="entry name" value="RTA1"/>
</dbReference>
<evidence type="ECO:0000313" key="5">
    <source>
        <dbReference type="EMBL" id="KZM22768.1"/>
    </source>
</evidence>
<proteinExistence type="predicted"/>
<evidence type="ECO:0000256" key="3">
    <source>
        <dbReference type="ARBA" id="ARBA00022989"/>
    </source>
</evidence>
<accession>A0A163CXT8</accession>
<evidence type="ECO:0000256" key="2">
    <source>
        <dbReference type="ARBA" id="ARBA00022692"/>
    </source>
</evidence>
<keyword evidence="4" id="KW-0472">Membrane</keyword>
<sequence>MVNSEPERAYVLYHYQPSLAAAAVFVVLFALTTGFHMFQTFQKRSWFMTPFIIGGLFQAIGYIGRILSSSDRNRLSPFIMQSLLLLLAPALYAASIYMILGRLILLTGGERYSLVRRTWLTKIFVSGDVISFMMQGAGGGLMATSASGMEMGEKIIIGGLCVQILFFGLFFITSIAFQMRGKEYLATVDSSIPWKKHLFALYATSILILIRSLFRVIEYAQGNSGYLLRHEVFLYVFDAVLMFAVMIILNVSHPGDIALLLKGQGKEQPQEFEMLSEDTAERGVTVKHDR</sequence>
<organism evidence="5 6">
    <name type="scientific">Didymella rabiei</name>
    <name type="common">Chickpea ascochyta blight fungus</name>
    <name type="synonym">Mycosphaerella rabiei</name>
    <dbReference type="NCBI Taxonomy" id="5454"/>
    <lineage>
        <taxon>Eukaryota</taxon>
        <taxon>Fungi</taxon>
        <taxon>Dikarya</taxon>
        <taxon>Ascomycota</taxon>
        <taxon>Pezizomycotina</taxon>
        <taxon>Dothideomycetes</taxon>
        <taxon>Pleosporomycetidae</taxon>
        <taxon>Pleosporales</taxon>
        <taxon>Pleosporineae</taxon>
        <taxon>Didymellaceae</taxon>
        <taxon>Ascochyta</taxon>
    </lineage>
</organism>
<evidence type="ECO:0000313" key="6">
    <source>
        <dbReference type="Proteomes" id="UP000076837"/>
    </source>
</evidence>
<dbReference type="Pfam" id="PF04479">
    <property type="entry name" value="RTA1"/>
    <property type="match status" value="1"/>
</dbReference>
<keyword evidence="2" id="KW-0812">Transmembrane</keyword>
<dbReference type="PANTHER" id="PTHR31465:SF1">
    <property type="entry name" value="PROTEIN RTA1-RELATED"/>
    <property type="match status" value="1"/>
</dbReference>
<evidence type="ECO:0000256" key="1">
    <source>
        <dbReference type="ARBA" id="ARBA00004141"/>
    </source>
</evidence>
<dbReference type="OrthoDB" id="3358017at2759"/>
<evidence type="ECO:0000256" key="4">
    <source>
        <dbReference type="ARBA" id="ARBA00023136"/>
    </source>
</evidence>
<dbReference type="PANTHER" id="PTHR31465">
    <property type="entry name" value="PROTEIN RTA1-RELATED"/>
    <property type="match status" value="1"/>
</dbReference>
<comment type="subcellular location">
    <subcellularLocation>
        <location evidence="1">Membrane</location>
        <topology evidence="1">Multi-pass membrane protein</topology>
    </subcellularLocation>
</comment>
<reference evidence="5 6" key="1">
    <citation type="journal article" date="2016" name="Sci. Rep.">
        <title>Draft genome sequencing and secretome analysis of fungal phytopathogen Ascochyta rabiei provides insight into the necrotrophic effector repertoire.</title>
        <authorList>
            <person name="Verma S."/>
            <person name="Gazara R.K."/>
            <person name="Nizam S."/>
            <person name="Parween S."/>
            <person name="Chattopadhyay D."/>
            <person name="Verma P.K."/>
        </authorList>
    </citation>
    <scope>NUCLEOTIDE SEQUENCE [LARGE SCALE GENOMIC DNA]</scope>
    <source>
        <strain evidence="5 6">ArDII</strain>
    </source>
</reference>
<protein>
    <submittedName>
        <fullName evidence="5">Response to stress</fullName>
    </submittedName>
</protein>
<dbReference type="GO" id="GO:0016020">
    <property type="term" value="C:membrane"/>
    <property type="evidence" value="ECO:0007669"/>
    <property type="project" value="UniProtKB-SubCell"/>
</dbReference>